<dbReference type="PANTHER" id="PTHR43777:SF1">
    <property type="entry name" value="MOLYBDENUM COFACTOR CYTIDYLYLTRANSFERASE"/>
    <property type="match status" value="1"/>
</dbReference>
<dbReference type="InterPro" id="IPR029044">
    <property type="entry name" value="Nucleotide-diphossugar_trans"/>
</dbReference>
<dbReference type="SUPFAM" id="SSF53448">
    <property type="entry name" value="Nucleotide-diphospho-sugar transferases"/>
    <property type="match status" value="1"/>
</dbReference>
<dbReference type="Pfam" id="PF12804">
    <property type="entry name" value="NTP_transf_3"/>
    <property type="match status" value="1"/>
</dbReference>
<dbReference type="Gene3D" id="3.90.550.10">
    <property type="entry name" value="Spore Coat Polysaccharide Biosynthesis Protein SpsA, Chain A"/>
    <property type="match status" value="1"/>
</dbReference>
<evidence type="ECO:0000313" key="2">
    <source>
        <dbReference type="EMBL" id="MEZ7516692.1"/>
    </source>
</evidence>
<dbReference type="RefSeq" id="WP_371572056.1">
    <property type="nucleotide sequence ID" value="NZ_JASMRN010000018.1"/>
</dbReference>
<keyword evidence="3" id="KW-1185">Reference proteome</keyword>
<dbReference type="InterPro" id="IPR025877">
    <property type="entry name" value="MobA-like_NTP_Trfase"/>
</dbReference>
<dbReference type="CDD" id="cd04182">
    <property type="entry name" value="GT_2_like_f"/>
    <property type="match status" value="1"/>
</dbReference>
<gene>
    <name evidence="2" type="ORF">QO192_15545</name>
</gene>
<dbReference type="PANTHER" id="PTHR43777">
    <property type="entry name" value="MOLYBDENUM COFACTOR CYTIDYLYLTRANSFERASE"/>
    <property type="match status" value="1"/>
</dbReference>
<protein>
    <submittedName>
        <fullName evidence="2">Nucleotidyltransferase family protein</fullName>
    </submittedName>
</protein>
<reference evidence="2 3" key="1">
    <citation type="submission" date="2023-05" db="EMBL/GenBank/DDBJ databases">
        <title>Adaptations of aquatic viruses from atmosphere-close ecosystems of the Central Arctic Ocean.</title>
        <authorList>
            <person name="Rahlff J."/>
            <person name="Holmfeldt K."/>
        </authorList>
    </citation>
    <scope>NUCLEOTIDE SEQUENCE [LARGE SCALE GENOMIC DNA]</scope>
    <source>
        <strain evidence="2 3">Arc14</strain>
    </source>
</reference>
<dbReference type="Proteomes" id="UP001568894">
    <property type="component" value="Unassembled WGS sequence"/>
</dbReference>
<proteinExistence type="predicted"/>
<feature type="domain" description="MobA-like NTP transferase" evidence="1">
    <location>
        <begin position="8"/>
        <end position="170"/>
    </location>
</feature>
<comment type="caution">
    <text evidence="2">The sequence shown here is derived from an EMBL/GenBank/DDBJ whole genome shotgun (WGS) entry which is preliminary data.</text>
</comment>
<dbReference type="EMBL" id="JASMRN010000018">
    <property type="protein sequence ID" value="MEZ7516692.1"/>
    <property type="molecule type" value="Genomic_DNA"/>
</dbReference>
<name>A0ABV4KIH6_9FLAO</name>
<organism evidence="2 3">
    <name type="scientific">Flavobacterium frigidarium</name>
    <dbReference type="NCBI Taxonomy" id="99286"/>
    <lineage>
        <taxon>Bacteria</taxon>
        <taxon>Pseudomonadati</taxon>
        <taxon>Bacteroidota</taxon>
        <taxon>Flavobacteriia</taxon>
        <taxon>Flavobacteriales</taxon>
        <taxon>Flavobacteriaceae</taxon>
        <taxon>Flavobacterium</taxon>
    </lineage>
</organism>
<accession>A0ABV4KIH6</accession>
<evidence type="ECO:0000313" key="3">
    <source>
        <dbReference type="Proteomes" id="UP001568894"/>
    </source>
</evidence>
<sequence>MSADKTAVVILAAGSSSRLGYAKQLVHFRGKMLLQHSIDAASHFQFCSNTVVVGARAHEILEHTELKIFSAVINEDWEEGMASSIRLGLKHAIDKVKDLEHIIVLLADQPFVNVQVIENLIAKHIESKSDATFCEYNGVVGVPAIFSKTNFKALEQLTADQGAKKLLKDQNFKYNTVKFDQGTIDVDTAEDVMRLKQLE</sequence>
<evidence type="ECO:0000259" key="1">
    <source>
        <dbReference type="Pfam" id="PF12804"/>
    </source>
</evidence>